<dbReference type="EMBL" id="OR343189">
    <property type="protein sequence ID" value="WNL50421.1"/>
    <property type="molecule type" value="Genomic_DNA"/>
</dbReference>
<evidence type="ECO:0000313" key="1">
    <source>
        <dbReference type="EMBL" id="WNL50421.1"/>
    </source>
</evidence>
<keyword evidence="1" id="KW-0812">Transmembrane</keyword>
<gene>
    <name evidence="1" type="ORF">MarDSR_382</name>
</gene>
<accession>A0AA96ET66</accession>
<protein>
    <submittedName>
        <fullName evidence="1">Transmembrane domain containing protein</fullName>
    </submittedName>
</protein>
<name>A0AA96ET66_9VIRU</name>
<sequence length="100" mass="11483">MFGKVGVKIKCGGQIFLIGIESFELFQEQVESVTGKKCDRFYFVDGDGDKINMRDEVSFLYFIESWDMEATLNIFLVKYIQNRFGAETFANLFLSKHGVS</sequence>
<proteinExistence type="predicted"/>
<keyword evidence="1" id="KW-0472">Membrane</keyword>
<reference evidence="1" key="1">
    <citation type="submission" date="2023-07" db="EMBL/GenBank/DDBJ databases">
        <authorList>
            <person name="Xia Y."/>
        </authorList>
    </citation>
    <scope>NUCLEOTIDE SEQUENCE</scope>
    <source>
        <strain evidence="1">E</strain>
    </source>
</reference>
<organism evidence="1">
    <name type="scientific">Marseillevirus sp</name>
    <dbReference type="NCBI Taxonomy" id="2809551"/>
    <lineage>
        <taxon>Viruses</taxon>
        <taxon>Varidnaviria</taxon>
        <taxon>Bamfordvirae</taxon>
        <taxon>Nucleocytoviricota</taxon>
        <taxon>Megaviricetes</taxon>
        <taxon>Pimascovirales</taxon>
        <taxon>Pimascovirales incertae sedis</taxon>
        <taxon>Marseilleviridae</taxon>
        <taxon>Marseillevirus</taxon>
    </lineage>
</organism>